<organism evidence="1 2">
    <name type="scientific">Flavobacterium columnare</name>
    <dbReference type="NCBI Taxonomy" id="996"/>
    <lineage>
        <taxon>Bacteria</taxon>
        <taxon>Pseudomonadati</taxon>
        <taxon>Bacteroidota</taxon>
        <taxon>Flavobacteriia</taxon>
        <taxon>Flavobacteriales</taxon>
        <taxon>Flavobacteriaceae</taxon>
        <taxon>Flavobacterium</taxon>
    </lineage>
</organism>
<dbReference type="Proteomes" id="UP000304840">
    <property type="component" value="Chromosome"/>
</dbReference>
<evidence type="ECO:0000313" key="2">
    <source>
        <dbReference type="Proteomes" id="UP000304840"/>
    </source>
</evidence>
<sequence length="117" mass="13716">MRIQINQEKKQLLFSLETFFKSVTDLQQLIEGMESFQKLTKSSKIQQIQRIGNLSVLLENGVKMNYLYDGKKFFRKAITTNQPFKKIDANFLAKYKTILEASKYVVKYHFPKAVKTV</sequence>
<dbReference type="AlphaFoldDB" id="A0AAJ3ZK01"/>
<reference evidence="1 2" key="2">
    <citation type="submission" date="2019-05" db="EMBL/GenBank/DDBJ databases">
        <authorList>
            <person name="Ravantti J.J."/>
        </authorList>
    </citation>
    <scope>NUCLEOTIDE SEQUENCE [LARGE SCALE GENOMIC DNA]</scope>
    <source>
        <strain evidence="1 2">B185</strain>
    </source>
</reference>
<dbReference type="EMBL" id="CP010992">
    <property type="protein sequence ID" value="QCV57228.1"/>
    <property type="molecule type" value="Genomic_DNA"/>
</dbReference>
<accession>A0AAJ3ZK01</accession>
<protein>
    <submittedName>
        <fullName evidence="1">Uncharacterized protein</fullName>
    </submittedName>
</protein>
<evidence type="ECO:0000313" key="1">
    <source>
        <dbReference type="EMBL" id="QCV57228.1"/>
    </source>
</evidence>
<dbReference type="RefSeq" id="WP_138425818.1">
    <property type="nucleotide sequence ID" value="NZ_CP010992.1"/>
</dbReference>
<proteinExistence type="predicted"/>
<name>A0AAJ3ZK01_9FLAO</name>
<gene>
    <name evidence="1" type="ORF">UN65_15170</name>
</gene>
<reference evidence="2" key="1">
    <citation type="submission" date="2016-03" db="EMBL/GenBank/DDBJ databases">
        <title>Flavobacterium columnare strain B185, complete genome.</title>
        <authorList>
            <person name="Sundberg L.-R."/>
            <person name="Papponen P."/>
            <person name="Laanto E."/>
        </authorList>
    </citation>
    <scope>NUCLEOTIDE SEQUENCE [LARGE SCALE GENOMIC DNA]</scope>
    <source>
        <strain evidence="2">B185</strain>
    </source>
</reference>